<keyword evidence="1" id="KW-0805">Transcription regulation</keyword>
<evidence type="ECO:0000256" key="3">
    <source>
        <dbReference type="ARBA" id="ARBA00023163"/>
    </source>
</evidence>
<dbReference type="Proteomes" id="UP001301442">
    <property type="component" value="Chromosome"/>
</dbReference>
<dbReference type="Pfam" id="PF00356">
    <property type="entry name" value="LacI"/>
    <property type="match status" value="1"/>
</dbReference>
<dbReference type="SUPFAM" id="SSF53822">
    <property type="entry name" value="Periplasmic binding protein-like I"/>
    <property type="match status" value="1"/>
</dbReference>
<dbReference type="RefSeq" id="WP_348398191.1">
    <property type="nucleotide sequence ID" value="NZ_CP136600.1"/>
</dbReference>
<protein>
    <submittedName>
        <fullName evidence="5">LacI family DNA-binding transcriptional regulator</fullName>
    </submittedName>
</protein>
<evidence type="ECO:0000259" key="4">
    <source>
        <dbReference type="PROSITE" id="PS50932"/>
    </source>
</evidence>
<dbReference type="SMART" id="SM00354">
    <property type="entry name" value="HTH_LACI"/>
    <property type="match status" value="1"/>
</dbReference>
<proteinExistence type="predicted"/>
<organism evidence="5 6">
    <name type="scientific">Thalassotalea fonticola</name>
    <dbReference type="NCBI Taxonomy" id="3065649"/>
    <lineage>
        <taxon>Bacteria</taxon>
        <taxon>Pseudomonadati</taxon>
        <taxon>Pseudomonadota</taxon>
        <taxon>Gammaproteobacteria</taxon>
        <taxon>Alteromonadales</taxon>
        <taxon>Colwelliaceae</taxon>
        <taxon>Thalassotalea</taxon>
    </lineage>
</organism>
<dbReference type="InterPro" id="IPR000843">
    <property type="entry name" value="HTH_LacI"/>
</dbReference>
<dbReference type="PANTHER" id="PTHR30146">
    <property type="entry name" value="LACI-RELATED TRANSCRIPTIONAL REPRESSOR"/>
    <property type="match status" value="1"/>
</dbReference>
<dbReference type="InterPro" id="IPR046335">
    <property type="entry name" value="LacI/GalR-like_sensor"/>
</dbReference>
<dbReference type="SUPFAM" id="SSF47413">
    <property type="entry name" value="lambda repressor-like DNA-binding domains"/>
    <property type="match status" value="1"/>
</dbReference>
<dbReference type="Gene3D" id="1.10.260.40">
    <property type="entry name" value="lambda repressor-like DNA-binding domains"/>
    <property type="match status" value="1"/>
</dbReference>
<keyword evidence="2 5" id="KW-0238">DNA-binding</keyword>
<feature type="domain" description="HTH lacI-type" evidence="4">
    <location>
        <begin position="5"/>
        <end position="59"/>
    </location>
</feature>
<reference evidence="5 6" key="1">
    <citation type="submission" date="2023-09" db="EMBL/GenBank/DDBJ databases">
        <authorList>
            <person name="Qi X."/>
        </authorList>
    </citation>
    <scope>NUCLEOTIDE SEQUENCE [LARGE SCALE GENOMIC DNA]</scope>
    <source>
        <strain evidence="5 6">S1-1</strain>
    </source>
</reference>
<dbReference type="PANTHER" id="PTHR30146:SF153">
    <property type="entry name" value="LACTOSE OPERON REPRESSOR"/>
    <property type="match status" value="1"/>
</dbReference>
<dbReference type="PROSITE" id="PS50932">
    <property type="entry name" value="HTH_LACI_2"/>
    <property type="match status" value="1"/>
</dbReference>
<gene>
    <name evidence="5" type="ORF">RI844_09410</name>
</gene>
<dbReference type="CDD" id="cd01545">
    <property type="entry name" value="PBP1_SalR"/>
    <property type="match status" value="1"/>
</dbReference>
<dbReference type="GO" id="GO:0003677">
    <property type="term" value="F:DNA binding"/>
    <property type="evidence" value="ECO:0007669"/>
    <property type="project" value="UniProtKB-KW"/>
</dbReference>
<accession>A0ABZ0GUT4</accession>
<evidence type="ECO:0000256" key="2">
    <source>
        <dbReference type="ARBA" id="ARBA00023125"/>
    </source>
</evidence>
<dbReference type="InterPro" id="IPR010982">
    <property type="entry name" value="Lambda_DNA-bd_dom_sf"/>
</dbReference>
<sequence length="342" mass="38029">MSRRITIRDVADLAGVSVKTVSRVLNKEPNVRPIMQDKVNSAVAQLNFKPNPQARGLRGNKTFILTLLYSNPNPDYILEVQNGAMEQGNAEGYNLQIFPCDHKNENLIETVSSFLEASPQDGVILTLPLSDNLQLIELLEKKGIPYTRISPFYSEHNSPSVGSDDQKAAYDMTKYLISLGHTDIAFIKGHPDHSDTDKRFSGYKQALNEYNLSLNEEIIKQGFFTFESGEDCARQLLAQKQKPTAIFASNDCMAAGVLKVSKQLNLAVPADLTIAGYDDTSVSQQVWPAITTVKQPIHLLGKMATKKLICKIKQKTWDEIQSIFECELVLRDSSSICNSTTN</sequence>
<dbReference type="PRINTS" id="PR00036">
    <property type="entry name" value="HTHLACI"/>
</dbReference>
<evidence type="ECO:0000256" key="1">
    <source>
        <dbReference type="ARBA" id="ARBA00023015"/>
    </source>
</evidence>
<dbReference type="InterPro" id="IPR028082">
    <property type="entry name" value="Peripla_BP_I"/>
</dbReference>
<dbReference type="PROSITE" id="PS00356">
    <property type="entry name" value="HTH_LACI_1"/>
    <property type="match status" value="1"/>
</dbReference>
<evidence type="ECO:0000313" key="6">
    <source>
        <dbReference type="Proteomes" id="UP001301442"/>
    </source>
</evidence>
<dbReference type="Gene3D" id="3.40.50.2300">
    <property type="match status" value="2"/>
</dbReference>
<keyword evidence="6" id="KW-1185">Reference proteome</keyword>
<dbReference type="EMBL" id="CP136600">
    <property type="protein sequence ID" value="WOH39425.1"/>
    <property type="molecule type" value="Genomic_DNA"/>
</dbReference>
<dbReference type="CDD" id="cd01392">
    <property type="entry name" value="HTH_LacI"/>
    <property type="match status" value="1"/>
</dbReference>
<evidence type="ECO:0000313" key="5">
    <source>
        <dbReference type="EMBL" id="WOH39425.1"/>
    </source>
</evidence>
<name>A0ABZ0GUT4_9GAMM</name>
<keyword evidence="3" id="KW-0804">Transcription</keyword>
<dbReference type="Pfam" id="PF13377">
    <property type="entry name" value="Peripla_BP_3"/>
    <property type="match status" value="1"/>
</dbReference>